<name>A0A1I3X2E5_9LACT</name>
<feature type="transmembrane region" description="Helical" evidence="7">
    <location>
        <begin position="118"/>
        <end position="136"/>
    </location>
</feature>
<evidence type="ECO:0000313" key="9">
    <source>
        <dbReference type="Proteomes" id="UP000199589"/>
    </source>
</evidence>
<feature type="transmembrane region" description="Helical" evidence="7">
    <location>
        <begin position="51"/>
        <end position="74"/>
    </location>
</feature>
<dbReference type="EC" id="2.5.1.145" evidence="7"/>
<dbReference type="PANTHER" id="PTHR30589">
    <property type="entry name" value="PROLIPOPROTEIN DIACYLGLYCERYL TRANSFERASE"/>
    <property type="match status" value="1"/>
</dbReference>
<dbReference type="Proteomes" id="UP000199589">
    <property type="component" value="Unassembled WGS sequence"/>
</dbReference>
<feature type="transmembrane region" description="Helical" evidence="7">
    <location>
        <begin position="236"/>
        <end position="257"/>
    </location>
</feature>
<dbReference type="OrthoDB" id="871140at2"/>
<dbReference type="GO" id="GO:0005886">
    <property type="term" value="C:plasma membrane"/>
    <property type="evidence" value="ECO:0007669"/>
    <property type="project" value="UniProtKB-SubCell"/>
</dbReference>
<keyword evidence="3 7" id="KW-0808">Transferase</keyword>
<dbReference type="AlphaFoldDB" id="A0A1I3X2E5"/>
<dbReference type="GO" id="GO:0042158">
    <property type="term" value="P:lipoprotein biosynthetic process"/>
    <property type="evidence" value="ECO:0007669"/>
    <property type="project" value="UniProtKB-UniRule"/>
</dbReference>
<feature type="transmembrane region" description="Helical" evidence="7">
    <location>
        <begin position="94"/>
        <end position="111"/>
    </location>
</feature>
<dbReference type="GO" id="GO:0008961">
    <property type="term" value="F:phosphatidylglycerol-prolipoprotein diacylglyceryl transferase activity"/>
    <property type="evidence" value="ECO:0007669"/>
    <property type="project" value="UniProtKB-UniRule"/>
</dbReference>
<evidence type="ECO:0000256" key="7">
    <source>
        <dbReference type="HAMAP-Rule" id="MF_01147"/>
    </source>
</evidence>
<protein>
    <recommendedName>
        <fullName evidence="7">Phosphatidylglycerol--prolipoprotein diacylglyceryl transferase</fullName>
        <ecNumber evidence="7">2.5.1.145</ecNumber>
    </recommendedName>
</protein>
<accession>A0A1I3X2E5</accession>
<dbReference type="UniPathway" id="UPA00664"/>
<feature type="transmembrane region" description="Helical" evidence="7">
    <location>
        <begin position="209"/>
        <end position="224"/>
    </location>
</feature>
<dbReference type="Pfam" id="PF01790">
    <property type="entry name" value="LGT"/>
    <property type="match status" value="1"/>
</dbReference>
<proteinExistence type="inferred from homology"/>
<keyword evidence="2 7" id="KW-1003">Cell membrane</keyword>
<dbReference type="PANTHER" id="PTHR30589:SF0">
    <property type="entry name" value="PHOSPHATIDYLGLYCEROL--PROLIPOPROTEIN DIACYLGLYCERYL TRANSFERASE"/>
    <property type="match status" value="1"/>
</dbReference>
<feature type="binding site" evidence="7">
    <location>
        <position position="137"/>
    </location>
    <ligand>
        <name>a 1,2-diacyl-sn-glycero-3-phospho-(1'-sn-glycerol)</name>
        <dbReference type="ChEBI" id="CHEBI:64716"/>
    </ligand>
</feature>
<comment type="subcellular location">
    <subcellularLocation>
        <location evidence="7">Cell membrane</location>
        <topology evidence="7">Multi-pass membrane protein</topology>
    </subcellularLocation>
</comment>
<comment type="function">
    <text evidence="7">Catalyzes the transfer of the diacylglyceryl group from phosphatidylglycerol to the sulfhydryl group of the N-terminal cysteine of a prolipoprotein, the first step in the formation of mature lipoproteins.</text>
</comment>
<comment type="catalytic activity">
    <reaction evidence="7">
        <text>L-cysteinyl-[prolipoprotein] + a 1,2-diacyl-sn-glycero-3-phospho-(1'-sn-glycerol) = an S-1,2-diacyl-sn-glyceryl-L-cysteinyl-[prolipoprotein] + sn-glycerol 1-phosphate + H(+)</text>
        <dbReference type="Rhea" id="RHEA:56712"/>
        <dbReference type="Rhea" id="RHEA-COMP:14679"/>
        <dbReference type="Rhea" id="RHEA-COMP:14680"/>
        <dbReference type="ChEBI" id="CHEBI:15378"/>
        <dbReference type="ChEBI" id="CHEBI:29950"/>
        <dbReference type="ChEBI" id="CHEBI:57685"/>
        <dbReference type="ChEBI" id="CHEBI:64716"/>
        <dbReference type="ChEBI" id="CHEBI:140658"/>
        <dbReference type="EC" id="2.5.1.145"/>
    </reaction>
</comment>
<keyword evidence="6 7" id="KW-0472">Membrane</keyword>
<evidence type="ECO:0000256" key="3">
    <source>
        <dbReference type="ARBA" id="ARBA00022679"/>
    </source>
</evidence>
<keyword evidence="5 7" id="KW-1133">Transmembrane helix</keyword>
<keyword evidence="4 7" id="KW-0812">Transmembrane</keyword>
<dbReference type="PROSITE" id="PS01311">
    <property type="entry name" value="LGT"/>
    <property type="match status" value="1"/>
</dbReference>
<evidence type="ECO:0000256" key="5">
    <source>
        <dbReference type="ARBA" id="ARBA00022989"/>
    </source>
</evidence>
<reference evidence="9" key="1">
    <citation type="submission" date="2016-10" db="EMBL/GenBank/DDBJ databases">
        <authorList>
            <person name="Varghese N."/>
            <person name="Submissions S."/>
        </authorList>
    </citation>
    <scope>NUCLEOTIDE SEQUENCE [LARGE SCALE GENOMIC DNA]</scope>
    <source>
        <strain evidence="9">DSM 16108</strain>
    </source>
</reference>
<gene>
    <name evidence="7" type="primary">lgt</name>
    <name evidence="8" type="ORF">SAMN04488569_101134</name>
</gene>
<evidence type="ECO:0000313" key="8">
    <source>
        <dbReference type="EMBL" id="SFK12996.1"/>
    </source>
</evidence>
<evidence type="ECO:0000256" key="6">
    <source>
        <dbReference type="ARBA" id="ARBA00023136"/>
    </source>
</evidence>
<keyword evidence="8" id="KW-0449">Lipoprotein</keyword>
<keyword evidence="9" id="KW-1185">Reference proteome</keyword>
<dbReference type="InterPro" id="IPR001640">
    <property type="entry name" value="Lgt"/>
</dbReference>
<feature type="transmembrane region" description="Helical" evidence="7">
    <location>
        <begin position="20"/>
        <end position="39"/>
    </location>
</feature>
<evidence type="ECO:0000256" key="4">
    <source>
        <dbReference type="ARBA" id="ARBA00022692"/>
    </source>
</evidence>
<feature type="transmembrane region" description="Helical" evidence="7">
    <location>
        <begin position="179"/>
        <end position="197"/>
    </location>
</feature>
<sequence length="289" mass="33403">MNFTLGAIDPVAFQFGPLRVAWYGIIIVFGMFVAVWLSIKEGEKRGIKEDFIIDLAFWIIPAGLIGARIYYVLFELDVYLQDPIRMLYIWEGGIAIYGGLIAGFATLVWFTKKRGIPVWLLLDVLAPHVMIAQAIGRWGNFINQEAHGGEVSRNFLERMFLPNFIIEQMNINGAYYHPTFLYESLWNVVGFVILMVLRSKDKVLRRGEVALGYVAWYGLGRFWVEGMRTDSLYFGPFRVSQVLSVILFLGAIAWIIYRRNYQYPTPPYYTEGMLPEQTFAEKKRKFQSK</sequence>
<evidence type="ECO:0000256" key="1">
    <source>
        <dbReference type="ARBA" id="ARBA00007150"/>
    </source>
</evidence>
<organism evidence="8 9">
    <name type="scientific">Marinilactibacillus piezotolerans</name>
    <dbReference type="NCBI Taxonomy" id="258723"/>
    <lineage>
        <taxon>Bacteria</taxon>
        <taxon>Bacillati</taxon>
        <taxon>Bacillota</taxon>
        <taxon>Bacilli</taxon>
        <taxon>Lactobacillales</taxon>
        <taxon>Carnobacteriaceae</taxon>
        <taxon>Marinilactibacillus</taxon>
    </lineage>
</organism>
<dbReference type="EMBL" id="FOSJ01000011">
    <property type="protein sequence ID" value="SFK12996.1"/>
    <property type="molecule type" value="Genomic_DNA"/>
</dbReference>
<evidence type="ECO:0000256" key="2">
    <source>
        <dbReference type="ARBA" id="ARBA00022475"/>
    </source>
</evidence>
<comment type="similarity">
    <text evidence="1 7">Belongs to the Lgt family.</text>
</comment>
<comment type="pathway">
    <text evidence="7">Protein modification; lipoprotein biosynthesis (diacylglyceryl transfer).</text>
</comment>
<dbReference type="RefSeq" id="WP_091896561.1">
    <property type="nucleotide sequence ID" value="NZ_FOSJ01000011.1"/>
</dbReference>
<dbReference type="STRING" id="258723.GCA_900169305_01982"/>
<dbReference type="NCBIfam" id="TIGR00544">
    <property type="entry name" value="lgt"/>
    <property type="match status" value="1"/>
</dbReference>
<dbReference type="HAMAP" id="MF_01147">
    <property type="entry name" value="Lgt"/>
    <property type="match status" value="1"/>
</dbReference>